<keyword evidence="2" id="KW-1185">Reference proteome</keyword>
<reference evidence="1" key="2">
    <citation type="submission" date="2025-09" db="UniProtKB">
        <authorList>
            <consortium name="Ensembl"/>
        </authorList>
    </citation>
    <scope>IDENTIFICATION</scope>
</reference>
<evidence type="ECO:0000313" key="1">
    <source>
        <dbReference type="Ensembl" id="ENSCCEP00000007967.1"/>
    </source>
</evidence>
<evidence type="ECO:0000313" key="2">
    <source>
        <dbReference type="Proteomes" id="UP000694410"/>
    </source>
</evidence>
<proteinExistence type="predicted"/>
<dbReference type="AlphaFoldDB" id="A0A8C0UDK0"/>
<dbReference type="Proteomes" id="UP000694410">
    <property type="component" value="Unplaced"/>
</dbReference>
<reference evidence="1" key="1">
    <citation type="submission" date="2025-08" db="UniProtKB">
        <authorList>
            <consortium name="Ensembl"/>
        </authorList>
    </citation>
    <scope>IDENTIFICATION</scope>
</reference>
<organism evidence="1 2">
    <name type="scientific">Cyanistes caeruleus</name>
    <name type="common">Eurasian blue tit</name>
    <name type="synonym">Parus caeruleus</name>
    <dbReference type="NCBI Taxonomy" id="156563"/>
    <lineage>
        <taxon>Eukaryota</taxon>
        <taxon>Metazoa</taxon>
        <taxon>Chordata</taxon>
        <taxon>Craniata</taxon>
        <taxon>Vertebrata</taxon>
        <taxon>Euteleostomi</taxon>
        <taxon>Archelosauria</taxon>
        <taxon>Archosauria</taxon>
        <taxon>Dinosauria</taxon>
        <taxon>Saurischia</taxon>
        <taxon>Theropoda</taxon>
        <taxon>Coelurosauria</taxon>
        <taxon>Aves</taxon>
        <taxon>Neognathae</taxon>
        <taxon>Neoaves</taxon>
        <taxon>Telluraves</taxon>
        <taxon>Australaves</taxon>
        <taxon>Passeriformes</taxon>
        <taxon>Paridae</taxon>
        <taxon>Cyanistes</taxon>
    </lineage>
</organism>
<protein>
    <submittedName>
        <fullName evidence="1">Uncharacterized protein</fullName>
    </submittedName>
</protein>
<dbReference type="Ensembl" id="ENSCCET00000012728.1">
    <property type="protein sequence ID" value="ENSCCEP00000007967.1"/>
    <property type="gene ID" value="ENSCCEG00000008301.1"/>
</dbReference>
<sequence length="62" mass="6764">QARPGSPKEVLVGPPDRTCIEELLSRGEVMRSLEDILLINSKCSSKKATTLQTVKVPRSDGK</sequence>
<accession>A0A8C0UDK0</accession>
<name>A0A8C0UDK0_CYACU</name>